<protein>
    <submittedName>
        <fullName evidence="1">Uncharacterized protein</fullName>
    </submittedName>
</protein>
<dbReference type="Proteomes" id="UP000663760">
    <property type="component" value="Chromosome 13"/>
</dbReference>
<proteinExistence type="predicted"/>
<dbReference type="AlphaFoldDB" id="A0A7I8LBE5"/>
<reference evidence="1" key="1">
    <citation type="submission" date="2020-02" db="EMBL/GenBank/DDBJ databases">
        <authorList>
            <person name="Scholz U."/>
            <person name="Mascher M."/>
            <person name="Fiebig A."/>
        </authorList>
    </citation>
    <scope>NUCLEOTIDE SEQUENCE</scope>
</reference>
<sequence length="37" mass="4248">MLIRSVKCLKGTERLIITHNHPEKTSIVSNRDELNNS</sequence>
<name>A0A7I8LBE5_SPIIN</name>
<evidence type="ECO:0000313" key="1">
    <source>
        <dbReference type="EMBL" id="CAA7406585.1"/>
    </source>
</evidence>
<keyword evidence="2" id="KW-1185">Reference proteome</keyword>
<gene>
    <name evidence="1" type="ORF">SI8410_13017263</name>
</gene>
<accession>A0A7I8LBE5</accession>
<organism evidence="1 2">
    <name type="scientific">Spirodela intermedia</name>
    <name type="common">Intermediate duckweed</name>
    <dbReference type="NCBI Taxonomy" id="51605"/>
    <lineage>
        <taxon>Eukaryota</taxon>
        <taxon>Viridiplantae</taxon>
        <taxon>Streptophyta</taxon>
        <taxon>Embryophyta</taxon>
        <taxon>Tracheophyta</taxon>
        <taxon>Spermatophyta</taxon>
        <taxon>Magnoliopsida</taxon>
        <taxon>Liliopsida</taxon>
        <taxon>Araceae</taxon>
        <taxon>Lemnoideae</taxon>
        <taxon>Spirodela</taxon>
    </lineage>
</organism>
<evidence type="ECO:0000313" key="2">
    <source>
        <dbReference type="Proteomes" id="UP000663760"/>
    </source>
</evidence>
<dbReference type="EMBL" id="LR746276">
    <property type="protein sequence ID" value="CAA7406585.1"/>
    <property type="molecule type" value="Genomic_DNA"/>
</dbReference>